<organism evidence="10 11">
    <name type="scientific">Tolypocladium paradoxum</name>
    <dbReference type="NCBI Taxonomy" id="94208"/>
    <lineage>
        <taxon>Eukaryota</taxon>
        <taxon>Fungi</taxon>
        <taxon>Dikarya</taxon>
        <taxon>Ascomycota</taxon>
        <taxon>Pezizomycotina</taxon>
        <taxon>Sordariomycetes</taxon>
        <taxon>Hypocreomycetidae</taxon>
        <taxon>Hypocreales</taxon>
        <taxon>Ophiocordycipitaceae</taxon>
        <taxon>Tolypocladium</taxon>
    </lineage>
</organism>
<evidence type="ECO:0000256" key="1">
    <source>
        <dbReference type="ARBA" id="ARBA00004123"/>
    </source>
</evidence>
<comment type="caution">
    <text evidence="10">The sequence shown here is derived from an EMBL/GenBank/DDBJ whole genome shotgun (WGS) entry which is preliminary data.</text>
</comment>
<keyword evidence="3" id="KW-0805">Transcription regulation</keyword>
<keyword evidence="11" id="KW-1185">Reference proteome</keyword>
<evidence type="ECO:0000256" key="5">
    <source>
        <dbReference type="ARBA" id="ARBA00023163"/>
    </source>
</evidence>
<evidence type="ECO:0000259" key="9">
    <source>
        <dbReference type="PROSITE" id="PS50217"/>
    </source>
</evidence>
<gene>
    <name evidence="10" type="ORF">TPAR_03436</name>
</gene>
<sequence length="526" mass="57432">MMLQQASPMVKFEASPVESFVSTPGDSYSSLFPATSPSASDTMNPMEMLTPQSSTDDKQSSRLSVVPEGPDADDEDAPTSSDKKQTKKRKSWGQVLPEPKTNLPPRKRAKTEDEKEQRRVERVLRNRRAAQSSRERKRLEVEALEQRNKELESLLINAQKANLMLVDELNRFRRDSGVVTRSSSPLDPIRDNQVTLSQQLFGSQDGHNATGEHSNLVDDLMMSTTNPTVNPASLSPELGPLPDEAKTTSTETQPSEQTLATSPVLTQHVVRPAVSHVGGGAQVVSGFADSHVSLGMDAAAQDAAAFGLGDAFGLSAALDSDRYVLESGLLASPNSSTLDDDYLASDSAASFSDQSAFDLFNIDDFLNDEANHVASDIMAASDYAAADLGFEPQVQDSEIHILSSSPNLARPLMDATMVAMRLVSEGCDDRVENLRSESDGTRDEVRQLTRCLRDMALPSQEVLLTLLWALKVEERRIQRRSEALVEPESGTPADEPTKTYILKLSGMKRSRRRVGGTSAPKRLRLT</sequence>
<dbReference type="PANTHER" id="PTHR46714">
    <property type="entry name" value="TRANSCRIPTIONAL ACTIVATOR HAC1"/>
    <property type="match status" value="1"/>
</dbReference>
<keyword evidence="4" id="KW-0238">DNA-binding</keyword>
<evidence type="ECO:0000256" key="2">
    <source>
        <dbReference type="ARBA" id="ARBA00007163"/>
    </source>
</evidence>
<dbReference type="InterPro" id="IPR046347">
    <property type="entry name" value="bZIP_sf"/>
</dbReference>
<dbReference type="STRING" id="94208.A0A2S4L1R4"/>
<dbReference type="GO" id="GO:0000981">
    <property type="term" value="F:DNA-binding transcription factor activity, RNA polymerase II-specific"/>
    <property type="evidence" value="ECO:0007669"/>
    <property type="project" value="InterPro"/>
</dbReference>
<evidence type="ECO:0000256" key="4">
    <source>
        <dbReference type="ARBA" id="ARBA00023125"/>
    </source>
</evidence>
<evidence type="ECO:0000256" key="6">
    <source>
        <dbReference type="ARBA" id="ARBA00023230"/>
    </source>
</evidence>
<dbReference type="OrthoDB" id="674948at2759"/>
<evidence type="ECO:0000313" key="11">
    <source>
        <dbReference type="Proteomes" id="UP000237481"/>
    </source>
</evidence>
<feature type="compositionally biased region" description="Low complexity" evidence="8">
    <location>
        <begin position="247"/>
        <end position="258"/>
    </location>
</feature>
<dbReference type="SUPFAM" id="SSF57959">
    <property type="entry name" value="Leucine zipper domain"/>
    <property type="match status" value="1"/>
</dbReference>
<keyword evidence="6" id="KW-0834">Unfolded protein response</keyword>
<dbReference type="GO" id="GO:0006986">
    <property type="term" value="P:response to unfolded protein"/>
    <property type="evidence" value="ECO:0007669"/>
    <property type="project" value="UniProtKB-KW"/>
</dbReference>
<protein>
    <submittedName>
        <fullName evidence="10">Transcriptional activator HAC1</fullName>
    </submittedName>
</protein>
<dbReference type="Proteomes" id="UP000237481">
    <property type="component" value="Unassembled WGS sequence"/>
</dbReference>
<dbReference type="PANTHER" id="PTHR46714:SF6">
    <property type="entry name" value="TRANSCRIPTIONAL ACTIVATOR HAC1"/>
    <property type="match status" value="1"/>
</dbReference>
<feature type="compositionally biased region" description="Basic and acidic residues" evidence="8">
    <location>
        <begin position="110"/>
        <end position="124"/>
    </location>
</feature>
<keyword evidence="5" id="KW-0804">Transcription</keyword>
<dbReference type="GO" id="GO:0005634">
    <property type="term" value="C:nucleus"/>
    <property type="evidence" value="ECO:0007669"/>
    <property type="project" value="UniProtKB-SubCell"/>
</dbReference>
<feature type="compositionally biased region" description="Polar residues" evidence="8">
    <location>
        <begin position="222"/>
        <end position="233"/>
    </location>
</feature>
<evidence type="ECO:0000256" key="8">
    <source>
        <dbReference type="SAM" id="MobiDB-lite"/>
    </source>
</evidence>
<dbReference type="CDD" id="cd14710">
    <property type="entry name" value="bZIP_HAC1-like"/>
    <property type="match status" value="1"/>
</dbReference>
<dbReference type="PROSITE" id="PS50217">
    <property type="entry name" value="BZIP"/>
    <property type="match status" value="1"/>
</dbReference>
<dbReference type="EMBL" id="PKSG01000329">
    <property type="protein sequence ID" value="POR36365.1"/>
    <property type="molecule type" value="Genomic_DNA"/>
</dbReference>
<dbReference type="Pfam" id="PF07716">
    <property type="entry name" value="bZIP_2"/>
    <property type="match status" value="1"/>
</dbReference>
<evidence type="ECO:0000313" key="10">
    <source>
        <dbReference type="EMBL" id="POR36365.1"/>
    </source>
</evidence>
<evidence type="ECO:0000256" key="7">
    <source>
        <dbReference type="ARBA" id="ARBA00023242"/>
    </source>
</evidence>
<dbReference type="InterPro" id="IPR004827">
    <property type="entry name" value="bZIP"/>
</dbReference>
<feature type="compositionally biased region" description="Polar residues" evidence="8">
    <location>
        <begin position="20"/>
        <end position="43"/>
    </location>
</feature>
<comment type="subcellular location">
    <subcellularLocation>
        <location evidence="1">Nucleus</location>
    </subcellularLocation>
</comment>
<keyword evidence="7" id="KW-0539">Nucleus</keyword>
<reference evidence="10 11" key="1">
    <citation type="submission" date="2018-01" db="EMBL/GenBank/DDBJ databases">
        <title>Harnessing the power of phylogenomics to disentangle the directionality and signatures of interkingdom host jumping in the parasitic fungal genus Tolypocladium.</title>
        <authorList>
            <person name="Quandt C.A."/>
            <person name="Patterson W."/>
            <person name="Spatafora J.W."/>
        </authorList>
    </citation>
    <scope>NUCLEOTIDE SEQUENCE [LARGE SCALE GENOMIC DNA]</scope>
    <source>
        <strain evidence="10 11">NRBC 100945</strain>
    </source>
</reference>
<comment type="similarity">
    <text evidence="2">Belongs to the bZIP family.</text>
</comment>
<accession>A0A2S4L1R4</accession>
<proteinExistence type="inferred from homology"/>
<feature type="region of interest" description="Disordered" evidence="8">
    <location>
        <begin position="1"/>
        <end position="136"/>
    </location>
</feature>
<evidence type="ECO:0000256" key="3">
    <source>
        <dbReference type="ARBA" id="ARBA00023015"/>
    </source>
</evidence>
<dbReference type="AlphaFoldDB" id="A0A2S4L1R4"/>
<dbReference type="GO" id="GO:0045944">
    <property type="term" value="P:positive regulation of transcription by RNA polymerase II"/>
    <property type="evidence" value="ECO:0007669"/>
    <property type="project" value="InterPro"/>
</dbReference>
<feature type="domain" description="BZIP" evidence="9">
    <location>
        <begin position="116"/>
        <end position="173"/>
    </location>
</feature>
<feature type="region of interest" description="Disordered" evidence="8">
    <location>
        <begin position="222"/>
        <end position="259"/>
    </location>
</feature>
<dbReference type="GO" id="GO:0003677">
    <property type="term" value="F:DNA binding"/>
    <property type="evidence" value="ECO:0007669"/>
    <property type="project" value="UniProtKB-KW"/>
</dbReference>
<name>A0A2S4L1R4_9HYPO</name>
<dbReference type="InterPro" id="IPR044280">
    <property type="entry name" value="Hac1/HY5"/>
</dbReference>